<dbReference type="InterPro" id="IPR050143">
    <property type="entry name" value="TRIM/RBCC"/>
</dbReference>
<comment type="caution">
    <text evidence="5">The sequence shown here is derived from an EMBL/GenBank/DDBJ whole genome shotgun (WGS) entry which is preliminary data.</text>
</comment>
<dbReference type="InterPro" id="IPR003879">
    <property type="entry name" value="Butyrophylin_SPRY"/>
</dbReference>
<sequence length="312" mass="34964">MAQRRNQPSSPSTSDAILQDRGGPQIPRVRKQAMALGVMVAVTTFINIVLYRLVEREVFYRPRVQSCAGLQDQAKDGQGSSQNPQLSLLKTSLCLRTVSQCNLHGRQGSLPGQSCPWVRNGTEDSSSWRDLQPHLRETLCLHKALVTLDPDTAHRSLTLSEDGRRMGWTHSEQPRPDNPKRFTDVPCVLGREGFTSGRYYWEVQLLQEEVGWAVGVARESVSGEGAIDESPEGGFWAVEWYDGQYVALTSPPTPLSPRQPPLKLGLYLDYEGGRLSLYNADTWEHLCTFNDSFTGGLRPYFWLDEGAELRLV</sequence>
<dbReference type="Pfam" id="PF00622">
    <property type="entry name" value="SPRY"/>
    <property type="match status" value="1"/>
</dbReference>
<gene>
    <name evidence="5" type="ORF">NDU88_008231</name>
</gene>
<dbReference type="Pfam" id="PF13765">
    <property type="entry name" value="PRY"/>
    <property type="match status" value="1"/>
</dbReference>
<dbReference type="SMART" id="SM00449">
    <property type="entry name" value="SPRY"/>
    <property type="match status" value="1"/>
</dbReference>
<dbReference type="InterPro" id="IPR043136">
    <property type="entry name" value="B30.2/SPRY_sf"/>
</dbReference>
<keyword evidence="3" id="KW-1133">Transmembrane helix</keyword>
<dbReference type="AlphaFoldDB" id="A0AAV7SV38"/>
<evidence type="ECO:0000313" key="5">
    <source>
        <dbReference type="EMBL" id="KAJ1167843.1"/>
    </source>
</evidence>
<protein>
    <recommendedName>
        <fullName evidence="4">B30.2/SPRY domain-containing protein</fullName>
    </recommendedName>
</protein>
<evidence type="ECO:0000256" key="1">
    <source>
        <dbReference type="ARBA" id="ARBA00023054"/>
    </source>
</evidence>
<dbReference type="PROSITE" id="PS50188">
    <property type="entry name" value="B302_SPRY"/>
    <property type="match status" value="1"/>
</dbReference>
<feature type="transmembrane region" description="Helical" evidence="3">
    <location>
        <begin position="33"/>
        <end position="54"/>
    </location>
</feature>
<evidence type="ECO:0000259" key="4">
    <source>
        <dbReference type="PROSITE" id="PS50188"/>
    </source>
</evidence>
<dbReference type="InterPro" id="IPR001870">
    <property type="entry name" value="B30.2/SPRY"/>
</dbReference>
<dbReference type="PRINTS" id="PR01407">
    <property type="entry name" value="BUTYPHLNCDUF"/>
</dbReference>
<dbReference type="CDD" id="cd13733">
    <property type="entry name" value="SPRY_PRY_C-I_1"/>
    <property type="match status" value="1"/>
</dbReference>
<reference evidence="5" key="1">
    <citation type="journal article" date="2022" name="bioRxiv">
        <title>Sequencing and chromosome-scale assembly of the giantPleurodeles waltlgenome.</title>
        <authorList>
            <person name="Brown T."/>
            <person name="Elewa A."/>
            <person name="Iarovenko S."/>
            <person name="Subramanian E."/>
            <person name="Araus A.J."/>
            <person name="Petzold A."/>
            <person name="Susuki M."/>
            <person name="Suzuki K.-i.T."/>
            <person name="Hayashi T."/>
            <person name="Toyoda A."/>
            <person name="Oliveira C."/>
            <person name="Osipova E."/>
            <person name="Leigh N.D."/>
            <person name="Simon A."/>
            <person name="Yun M.H."/>
        </authorList>
    </citation>
    <scope>NUCLEOTIDE SEQUENCE</scope>
    <source>
        <strain evidence="5">20211129_DDA</strain>
        <tissue evidence="5">Liver</tissue>
    </source>
</reference>
<feature type="region of interest" description="Disordered" evidence="2">
    <location>
        <begin position="1"/>
        <end position="24"/>
    </location>
</feature>
<evidence type="ECO:0000256" key="2">
    <source>
        <dbReference type="SAM" id="MobiDB-lite"/>
    </source>
</evidence>
<name>A0AAV7SV38_PLEWA</name>
<proteinExistence type="predicted"/>
<keyword evidence="1" id="KW-0175">Coiled coil</keyword>
<evidence type="ECO:0000256" key="3">
    <source>
        <dbReference type="SAM" id="Phobius"/>
    </source>
</evidence>
<keyword evidence="6" id="KW-1185">Reference proteome</keyword>
<dbReference type="PANTHER" id="PTHR24103">
    <property type="entry name" value="E3 UBIQUITIN-PROTEIN LIGASE TRIM"/>
    <property type="match status" value="1"/>
</dbReference>
<keyword evidence="3" id="KW-0472">Membrane</keyword>
<dbReference type="Gene3D" id="2.60.120.920">
    <property type="match status" value="1"/>
</dbReference>
<dbReference type="SUPFAM" id="SSF49899">
    <property type="entry name" value="Concanavalin A-like lectins/glucanases"/>
    <property type="match status" value="1"/>
</dbReference>
<dbReference type="Proteomes" id="UP001066276">
    <property type="component" value="Chromosome 4_2"/>
</dbReference>
<feature type="compositionally biased region" description="Polar residues" evidence="2">
    <location>
        <begin position="1"/>
        <end position="16"/>
    </location>
</feature>
<dbReference type="EMBL" id="JANPWB010000008">
    <property type="protein sequence ID" value="KAJ1167843.1"/>
    <property type="molecule type" value="Genomic_DNA"/>
</dbReference>
<keyword evidence="3" id="KW-0812">Transmembrane</keyword>
<evidence type="ECO:0000313" key="6">
    <source>
        <dbReference type="Proteomes" id="UP001066276"/>
    </source>
</evidence>
<organism evidence="5 6">
    <name type="scientific">Pleurodeles waltl</name>
    <name type="common">Iberian ribbed newt</name>
    <dbReference type="NCBI Taxonomy" id="8319"/>
    <lineage>
        <taxon>Eukaryota</taxon>
        <taxon>Metazoa</taxon>
        <taxon>Chordata</taxon>
        <taxon>Craniata</taxon>
        <taxon>Vertebrata</taxon>
        <taxon>Euteleostomi</taxon>
        <taxon>Amphibia</taxon>
        <taxon>Batrachia</taxon>
        <taxon>Caudata</taxon>
        <taxon>Salamandroidea</taxon>
        <taxon>Salamandridae</taxon>
        <taxon>Pleurodelinae</taxon>
        <taxon>Pleurodeles</taxon>
    </lineage>
</organism>
<feature type="domain" description="B30.2/SPRY" evidence="4">
    <location>
        <begin position="126"/>
        <end position="312"/>
    </location>
</feature>
<dbReference type="InterPro" id="IPR003877">
    <property type="entry name" value="SPRY_dom"/>
</dbReference>
<dbReference type="InterPro" id="IPR006574">
    <property type="entry name" value="PRY"/>
</dbReference>
<dbReference type="InterPro" id="IPR013320">
    <property type="entry name" value="ConA-like_dom_sf"/>
</dbReference>
<dbReference type="SMART" id="SM00589">
    <property type="entry name" value="PRY"/>
    <property type="match status" value="1"/>
</dbReference>
<accession>A0AAV7SV38</accession>
<dbReference type="FunFam" id="2.60.120.920:FF:000004">
    <property type="entry name" value="Butyrophilin subfamily 1 member A1"/>
    <property type="match status" value="1"/>
</dbReference>